<organism evidence="8 9">
    <name type="scientific">Pontivivens nitratireducens</name>
    <dbReference type="NCBI Taxonomy" id="2758038"/>
    <lineage>
        <taxon>Bacteria</taxon>
        <taxon>Pseudomonadati</taxon>
        <taxon>Pseudomonadota</taxon>
        <taxon>Alphaproteobacteria</taxon>
        <taxon>Rhodobacterales</taxon>
        <taxon>Paracoccaceae</taxon>
        <taxon>Pontivivens</taxon>
    </lineage>
</organism>
<evidence type="ECO:0000256" key="4">
    <source>
        <dbReference type="ARBA" id="ARBA00022989"/>
    </source>
</evidence>
<dbReference type="PANTHER" id="PTHR12677">
    <property type="entry name" value="GOLGI APPARATUS MEMBRANE PROTEIN TVP38-RELATED"/>
    <property type="match status" value="1"/>
</dbReference>
<name>A0A6G7VPF7_9RHOB</name>
<comment type="subcellular location">
    <subcellularLocation>
        <location evidence="1 6">Cell membrane</location>
        <topology evidence="1 6">Multi-pass membrane protein</topology>
    </subcellularLocation>
</comment>
<evidence type="ECO:0000259" key="7">
    <source>
        <dbReference type="Pfam" id="PF09335"/>
    </source>
</evidence>
<dbReference type="KEGG" id="mon:G8E03_14720"/>
<keyword evidence="4 6" id="KW-1133">Transmembrane helix</keyword>
<gene>
    <name evidence="8" type="ORF">G8E03_14720</name>
</gene>
<feature type="transmembrane region" description="Helical" evidence="6">
    <location>
        <begin position="152"/>
        <end position="172"/>
    </location>
</feature>
<dbReference type="Pfam" id="PF09335">
    <property type="entry name" value="VTT_dom"/>
    <property type="match status" value="1"/>
</dbReference>
<feature type="transmembrane region" description="Helical" evidence="6">
    <location>
        <begin position="179"/>
        <end position="201"/>
    </location>
</feature>
<dbReference type="GO" id="GO:0005886">
    <property type="term" value="C:plasma membrane"/>
    <property type="evidence" value="ECO:0007669"/>
    <property type="project" value="UniProtKB-SubCell"/>
</dbReference>
<keyword evidence="9" id="KW-1185">Reference proteome</keyword>
<evidence type="ECO:0000256" key="6">
    <source>
        <dbReference type="RuleBase" id="RU366058"/>
    </source>
</evidence>
<accession>A0A6G7VPF7</accession>
<feature type="transmembrane region" description="Helical" evidence="6">
    <location>
        <begin position="221"/>
        <end position="241"/>
    </location>
</feature>
<evidence type="ECO:0000256" key="3">
    <source>
        <dbReference type="ARBA" id="ARBA00022692"/>
    </source>
</evidence>
<dbReference type="PANTHER" id="PTHR12677:SF59">
    <property type="entry name" value="GOLGI APPARATUS MEMBRANE PROTEIN TVP38-RELATED"/>
    <property type="match status" value="1"/>
</dbReference>
<dbReference type="EMBL" id="CP049811">
    <property type="protein sequence ID" value="QIK41901.1"/>
    <property type="molecule type" value="Genomic_DNA"/>
</dbReference>
<keyword evidence="2 6" id="KW-1003">Cell membrane</keyword>
<feature type="transmembrane region" description="Helical" evidence="6">
    <location>
        <begin position="91"/>
        <end position="117"/>
    </location>
</feature>
<sequence length="251" mass="26852">MSKTTQTGPRKEGLTLRRAAPLIAIAIAAVLGYVFLRDYLIFESLRDNREALLTWRDQNYAFAAMCFVALYIAIVALSLPGAGMMTLTAGFMFGILGGMALSVTGASIGAMLIFLAVRVGLGDFLAERMDATGGKIAKVKHALNENEISVMFLLRLLPVVPFFVANVVPALVGVRFRNFVLTTVIGIVPGSFVFASVGNGLSQVFARGESPDLGIIFEPHILLPILGLAALAFLPVIIRAVRGSPLQIEDN</sequence>
<keyword evidence="5 6" id="KW-0472">Membrane</keyword>
<dbReference type="RefSeq" id="WP_166193574.1">
    <property type="nucleotide sequence ID" value="NZ_CP049811.1"/>
</dbReference>
<evidence type="ECO:0000256" key="5">
    <source>
        <dbReference type="ARBA" id="ARBA00023136"/>
    </source>
</evidence>
<dbReference type="InterPro" id="IPR032816">
    <property type="entry name" value="VTT_dom"/>
</dbReference>
<feature type="transmembrane region" description="Helical" evidence="6">
    <location>
        <begin position="60"/>
        <end position="79"/>
    </location>
</feature>
<dbReference type="AlphaFoldDB" id="A0A6G7VPF7"/>
<feature type="transmembrane region" description="Helical" evidence="6">
    <location>
        <begin position="20"/>
        <end position="40"/>
    </location>
</feature>
<comment type="similarity">
    <text evidence="6">Belongs to the TVP38/TMEM64 family.</text>
</comment>
<evidence type="ECO:0000313" key="9">
    <source>
        <dbReference type="Proteomes" id="UP000500791"/>
    </source>
</evidence>
<proteinExistence type="inferred from homology"/>
<dbReference type="InterPro" id="IPR015414">
    <property type="entry name" value="TMEM64"/>
</dbReference>
<dbReference type="Proteomes" id="UP000500791">
    <property type="component" value="Chromosome"/>
</dbReference>
<evidence type="ECO:0000256" key="2">
    <source>
        <dbReference type="ARBA" id="ARBA00022475"/>
    </source>
</evidence>
<feature type="domain" description="VTT" evidence="7">
    <location>
        <begin position="84"/>
        <end position="199"/>
    </location>
</feature>
<evidence type="ECO:0000256" key="1">
    <source>
        <dbReference type="ARBA" id="ARBA00004651"/>
    </source>
</evidence>
<reference evidence="8 9" key="1">
    <citation type="submission" date="2020-03" db="EMBL/GenBank/DDBJ databases">
        <title>Complete genome sequence of Monaibacterium sp. ALG8 with diverse plasmids.</title>
        <authorList>
            <person name="Sun C."/>
        </authorList>
    </citation>
    <scope>NUCLEOTIDE SEQUENCE [LARGE SCALE GENOMIC DNA]</scope>
    <source>
        <strain evidence="8 9">ALG8</strain>
    </source>
</reference>
<protein>
    <recommendedName>
        <fullName evidence="6">TVP38/TMEM64 family membrane protein</fullName>
    </recommendedName>
</protein>
<evidence type="ECO:0000313" key="8">
    <source>
        <dbReference type="EMBL" id="QIK41901.1"/>
    </source>
</evidence>
<keyword evidence="3 6" id="KW-0812">Transmembrane</keyword>